<dbReference type="AlphaFoldDB" id="A0A699XD18"/>
<sequence>YVSGPKYPPSPEFILEPVYPKFMPPEDEILQAEEQPLHVAVSPTVNSLRYVLESDLEEDPVDYPADEGDDDDDKDESFDYDEDDDDV</sequence>
<feature type="non-terminal residue" evidence="2">
    <location>
        <position position="87"/>
    </location>
</feature>
<gene>
    <name evidence="2" type="ORF">Tci_929744</name>
</gene>
<dbReference type="EMBL" id="BKCJ011844843">
    <property type="protein sequence ID" value="GFD57775.1"/>
    <property type="molecule type" value="Genomic_DNA"/>
</dbReference>
<evidence type="ECO:0000313" key="2">
    <source>
        <dbReference type="EMBL" id="GFD57775.1"/>
    </source>
</evidence>
<evidence type="ECO:0000256" key="1">
    <source>
        <dbReference type="SAM" id="MobiDB-lite"/>
    </source>
</evidence>
<accession>A0A699XD18</accession>
<feature type="region of interest" description="Disordered" evidence="1">
    <location>
        <begin position="55"/>
        <end position="87"/>
    </location>
</feature>
<feature type="non-terminal residue" evidence="2">
    <location>
        <position position="1"/>
    </location>
</feature>
<proteinExistence type="predicted"/>
<organism evidence="2">
    <name type="scientific">Tanacetum cinerariifolium</name>
    <name type="common">Dalmatian daisy</name>
    <name type="synonym">Chrysanthemum cinerariifolium</name>
    <dbReference type="NCBI Taxonomy" id="118510"/>
    <lineage>
        <taxon>Eukaryota</taxon>
        <taxon>Viridiplantae</taxon>
        <taxon>Streptophyta</taxon>
        <taxon>Embryophyta</taxon>
        <taxon>Tracheophyta</taxon>
        <taxon>Spermatophyta</taxon>
        <taxon>Magnoliopsida</taxon>
        <taxon>eudicotyledons</taxon>
        <taxon>Gunneridae</taxon>
        <taxon>Pentapetalae</taxon>
        <taxon>asterids</taxon>
        <taxon>campanulids</taxon>
        <taxon>Asterales</taxon>
        <taxon>Asteraceae</taxon>
        <taxon>Asteroideae</taxon>
        <taxon>Anthemideae</taxon>
        <taxon>Anthemidinae</taxon>
        <taxon>Tanacetum</taxon>
    </lineage>
</organism>
<reference evidence="2" key="1">
    <citation type="journal article" date="2019" name="Sci. Rep.">
        <title>Draft genome of Tanacetum cinerariifolium, the natural source of mosquito coil.</title>
        <authorList>
            <person name="Yamashiro T."/>
            <person name="Shiraishi A."/>
            <person name="Satake H."/>
            <person name="Nakayama K."/>
        </authorList>
    </citation>
    <scope>NUCLEOTIDE SEQUENCE</scope>
</reference>
<comment type="caution">
    <text evidence="2">The sequence shown here is derived from an EMBL/GenBank/DDBJ whole genome shotgun (WGS) entry which is preliminary data.</text>
</comment>
<protein>
    <submittedName>
        <fullName evidence="2">Uncharacterized protein</fullName>
    </submittedName>
</protein>
<name>A0A699XD18_TANCI</name>